<name>A0A1G8A0F5_9NOCA</name>
<organism evidence="2 3">
    <name type="scientific">Rhodococcus triatomae</name>
    <dbReference type="NCBI Taxonomy" id="300028"/>
    <lineage>
        <taxon>Bacteria</taxon>
        <taxon>Bacillati</taxon>
        <taxon>Actinomycetota</taxon>
        <taxon>Actinomycetes</taxon>
        <taxon>Mycobacteriales</taxon>
        <taxon>Nocardiaceae</taxon>
        <taxon>Rhodococcus</taxon>
    </lineage>
</organism>
<dbReference type="AlphaFoldDB" id="A0A1G8A0F5"/>
<evidence type="ECO:0000313" key="2">
    <source>
        <dbReference type="EMBL" id="SDH14425.1"/>
    </source>
</evidence>
<feature type="region of interest" description="Disordered" evidence="1">
    <location>
        <begin position="1"/>
        <end position="24"/>
    </location>
</feature>
<reference evidence="2 3" key="1">
    <citation type="submission" date="2016-10" db="EMBL/GenBank/DDBJ databases">
        <authorList>
            <person name="de Groot N.N."/>
        </authorList>
    </citation>
    <scope>NUCLEOTIDE SEQUENCE [LARGE SCALE GENOMIC DNA]</scope>
    <source>
        <strain evidence="2 3">DSM 44892</strain>
    </source>
</reference>
<keyword evidence="3" id="KW-1185">Reference proteome</keyword>
<sequence length="53" mass="5576">MPSSTTTAHRPFGTPVARSSMSTSEIKARIEAMYAAQEPAPEAARVGGEPTSR</sequence>
<evidence type="ECO:0000313" key="3">
    <source>
        <dbReference type="Proteomes" id="UP000183263"/>
    </source>
</evidence>
<dbReference type="EMBL" id="FNDN01000001">
    <property type="protein sequence ID" value="SDH14425.1"/>
    <property type="molecule type" value="Genomic_DNA"/>
</dbReference>
<protein>
    <submittedName>
        <fullName evidence="2">Uncharacterized protein</fullName>
    </submittedName>
</protein>
<accession>A0A1G8A0F5</accession>
<proteinExistence type="predicted"/>
<dbReference type="Proteomes" id="UP000183263">
    <property type="component" value="Unassembled WGS sequence"/>
</dbReference>
<evidence type="ECO:0000256" key="1">
    <source>
        <dbReference type="SAM" id="MobiDB-lite"/>
    </source>
</evidence>
<gene>
    <name evidence="2" type="ORF">SAMN05444695_101283</name>
</gene>